<proteinExistence type="predicted"/>
<evidence type="ECO:0000313" key="2">
    <source>
        <dbReference type="Proteomes" id="UP000026915"/>
    </source>
</evidence>
<sequence length="199" mass="22213">MGYRRMARQIEKSKAKSFTTKEGSILKHTGGSVPFVVHAKKMIIEMKRDVSFLEVFNRTHKHLGGHGDFIDNKSKSTSLQFDPNAWTEAIEGIEITRTVVYRFGTRVPTTALLTRTHNNVATFESTCGPMPSNTTSPVIALEEKVENLSKNLGKIRDELRGEICEEIKNAMAESMSEFMARMESMIMTNALSKQGNAGP</sequence>
<dbReference type="EMBL" id="CM001884">
    <property type="protein sequence ID" value="EOY26627.1"/>
    <property type="molecule type" value="Genomic_DNA"/>
</dbReference>
<reference evidence="1 2" key="1">
    <citation type="journal article" date="2013" name="Genome Biol.">
        <title>The genome sequence of the most widely cultivated cacao type and its use to identify candidate genes regulating pod color.</title>
        <authorList>
            <person name="Motamayor J.C."/>
            <person name="Mockaitis K."/>
            <person name="Schmutz J."/>
            <person name="Haiminen N."/>
            <person name="Iii D.L."/>
            <person name="Cornejo O."/>
            <person name="Findley S.D."/>
            <person name="Zheng P."/>
            <person name="Utro F."/>
            <person name="Royaert S."/>
            <person name="Saski C."/>
            <person name="Jenkins J."/>
            <person name="Podicheti R."/>
            <person name="Zhao M."/>
            <person name="Scheffler B.E."/>
            <person name="Stack J.C."/>
            <person name="Feltus F.A."/>
            <person name="Mustiga G.M."/>
            <person name="Amores F."/>
            <person name="Phillips W."/>
            <person name="Marelli J.P."/>
            <person name="May G.D."/>
            <person name="Shapiro H."/>
            <person name="Ma J."/>
            <person name="Bustamante C.D."/>
            <person name="Schnell R.J."/>
            <person name="Main D."/>
            <person name="Gilbert D."/>
            <person name="Parida L."/>
            <person name="Kuhn D.N."/>
        </authorList>
    </citation>
    <scope>NUCLEOTIDE SEQUENCE [LARGE SCALE GENOMIC DNA]</scope>
    <source>
        <strain evidence="2">cv. Matina 1-6</strain>
    </source>
</reference>
<dbReference type="AlphaFoldDB" id="A0A061GBX2"/>
<evidence type="ECO:0000313" key="1">
    <source>
        <dbReference type="EMBL" id="EOY26627.1"/>
    </source>
</evidence>
<dbReference type="InterPro" id="IPR004252">
    <property type="entry name" value="Probable_transposase_24"/>
</dbReference>
<dbReference type="Proteomes" id="UP000026915">
    <property type="component" value="Chromosome 6"/>
</dbReference>
<name>A0A061GBX2_THECC</name>
<dbReference type="Pfam" id="PF03004">
    <property type="entry name" value="Transposase_24"/>
    <property type="match status" value="1"/>
</dbReference>
<keyword evidence="2" id="KW-1185">Reference proteome</keyword>
<protein>
    <submittedName>
        <fullName evidence="1">Uncharacterized protein</fullName>
    </submittedName>
</protein>
<dbReference type="HOGENOM" id="CLU_081992_1_0_1"/>
<dbReference type="Gramene" id="EOY26627">
    <property type="protein sequence ID" value="EOY26627"/>
    <property type="gene ID" value="TCM_028516"/>
</dbReference>
<organism evidence="1 2">
    <name type="scientific">Theobroma cacao</name>
    <name type="common">Cacao</name>
    <name type="synonym">Cocoa</name>
    <dbReference type="NCBI Taxonomy" id="3641"/>
    <lineage>
        <taxon>Eukaryota</taxon>
        <taxon>Viridiplantae</taxon>
        <taxon>Streptophyta</taxon>
        <taxon>Embryophyta</taxon>
        <taxon>Tracheophyta</taxon>
        <taxon>Spermatophyta</taxon>
        <taxon>Magnoliopsida</taxon>
        <taxon>eudicotyledons</taxon>
        <taxon>Gunneridae</taxon>
        <taxon>Pentapetalae</taxon>
        <taxon>rosids</taxon>
        <taxon>malvids</taxon>
        <taxon>Malvales</taxon>
        <taxon>Malvaceae</taxon>
        <taxon>Byttnerioideae</taxon>
        <taxon>Theobroma</taxon>
    </lineage>
</organism>
<gene>
    <name evidence="1" type="ORF">TCM_028516</name>
</gene>
<dbReference type="InParanoid" id="A0A061GBX2"/>
<accession>A0A061GBX2</accession>